<protein>
    <submittedName>
        <fullName evidence="1">Uncharacterized protein</fullName>
    </submittedName>
</protein>
<gene>
    <name evidence="1" type="ORF">NDU88_006322</name>
</gene>
<dbReference type="Proteomes" id="UP001066276">
    <property type="component" value="Chromosome 7"/>
</dbReference>
<dbReference type="EMBL" id="JANPWB010000011">
    <property type="protein sequence ID" value="KAJ1127929.1"/>
    <property type="molecule type" value="Genomic_DNA"/>
</dbReference>
<name>A0AAV7PL36_PLEWA</name>
<sequence length="146" mass="16487">MSTGKGHCRINCVGYIRPKRAHEGRREYELGKQDIGVNDSLVGHRDMLKVKSVPGHMIGLYGYMIASRRTYDGSAWVAHDSMLCLDFMSVRNLMMILQKNNNHKVYKQKAVPRWSTDAVSFASAPVTVVKALTKPYQLQWVVGCSK</sequence>
<organism evidence="1 2">
    <name type="scientific">Pleurodeles waltl</name>
    <name type="common">Iberian ribbed newt</name>
    <dbReference type="NCBI Taxonomy" id="8319"/>
    <lineage>
        <taxon>Eukaryota</taxon>
        <taxon>Metazoa</taxon>
        <taxon>Chordata</taxon>
        <taxon>Craniata</taxon>
        <taxon>Vertebrata</taxon>
        <taxon>Euteleostomi</taxon>
        <taxon>Amphibia</taxon>
        <taxon>Batrachia</taxon>
        <taxon>Caudata</taxon>
        <taxon>Salamandroidea</taxon>
        <taxon>Salamandridae</taxon>
        <taxon>Pleurodelinae</taxon>
        <taxon>Pleurodeles</taxon>
    </lineage>
</organism>
<evidence type="ECO:0000313" key="1">
    <source>
        <dbReference type="EMBL" id="KAJ1127929.1"/>
    </source>
</evidence>
<evidence type="ECO:0000313" key="2">
    <source>
        <dbReference type="Proteomes" id="UP001066276"/>
    </source>
</evidence>
<keyword evidence="2" id="KW-1185">Reference proteome</keyword>
<dbReference type="AlphaFoldDB" id="A0AAV7PL36"/>
<reference evidence="1" key="1">
    <citation type="journal article" date="2022" name="bioRxiv">
        <title>Sequencing and chromosome-scale assembly of the giantPleurodeles waltlgenome.</title>
        <authorList>
            <person name="Brown T."/>
            <person name="Elewa A."/>
            <person name="Iarovenko S."/>
            <person name="Subramanian E."/>
            <person name="Araus A.J."/>
            <person name="Petzold A."/>
            <person name="Susuki M."/>
            <person name="Suzuki K.-i.T."/>
            <person name="Hayashi T."/>
            <person name="Toyoda A."/>
            <person name="Oliveira C."/>
            <person name="Osipova E."/>
            <person name="Leigh N.D."/>
            <person name="Simon A."/>
            <person name="Yun M.H."/>
        </authorList>
    </citation>
    <scope>NUCLEOTIDE SEQUENCE</scope>
    <source>
        <strain evidence="1">20211129_DDA</strain>
        <tissue evidence="1">Liver</tissue>
    </source>
</reference>
<proteinExistence type="predicted"/>
<accession>A0AAV7PL36</accession>
<comment type="caution">
    <text evidence="1">The sequence shown here is derived from an EMBL/GenBank/DDBJ whole genome shotgun (WGS) entry which is preliminary data.</text>
</comment>